<name>T1ILZ0_STRMM</name>
<feature type="signal peptide" evidence="1">
    <location>
        <begin position="1"/>
        <end position="19"/>
    </location>
</feature>
<accession>T1ILZ0</accession>
<reference evidence="2" key="2">
    <citation type="submission" date="2015-02" db="UniProtKB">
        <authorList>
            <consortium name="EnsemblMetazoa"/>
        </authorList>
    </citation>
    <scope>IDENTIFICATION</scope>
</reference>
<dbReference type="AlphaFoldDB" id="T1ILZ0"/>
<keyword evidence="1" id="KW-0732">Signal</keyword>
<feature type="chain" id="PRO_5004579331" evidence="1">
    <location>
        <begin position="20"/>
        <end position="295"/>
    </location>
</feature>
<evidence type="ECO:0000313" key="3">
    <source>
        <dbReference type="Proteomes" id="UP000014500"/>
    </source>
</evidence>
<keyword evidence="3" id="KW-1185">Reference proteome</keyword>
<dbReference type="EMBL" id="JH430925">
    <property type="status" value="NOT_ANNOTATED_CDS"/>
    <property type="molecule type" value="Genomic_DNA"/>
</dbReference>
<dbReference type="Proteomes" id="UP000014500">
    <property type="component" value="Unassembled WGS sequence"/>
</dbReference>
<evidence type="ECO:0000256" key="1">
    <source>
        <dbReference type="SAM" id="SignalP"/>
    </source>
</evidence>
<sequence>MNYFLVLLLVICATIEANAELAPCFKKIEKKVNPSERKWFGSYFGAKCKEEHSEDAQKAKNCTLVKMFAALDECKKENPERSLMKEKFCQFKIMGIEIKESMKNFEKYKTALLSNVLDDRKKNVEDVVAPCAKIEAILLVLACAAAAAANETCLKEIEKGDDRAKATSFQSQLEAKCKKENPEFSDKNITHCYFIKMNEAEKECKKENPEKSLMKGQLCIFTKCGLEVEEHLKDFEHYKTNLVLHTLDEKKKKVEDTIAPCAKEQYFLDCAYKNLAEVCVEYKKIVDSLKEDYKF</sequence>
<organism evidence="2 3">
    <name type="scientific">Strigamia maritima</name>
    <name type="common">European centipede</name>
    <name type="synonym">Geophilus maritimus</name>
    <dbReference type="NCBI Taxonomy" id="126957"/>
    <lineage>
        <taxon>Eukaryota</taxon>
        <taxon>Metazoa</taxon>
        <taxon>Ecdysozoa</taxon>
        <taxon>Arthropoda</taxon>
        <taxon>Myriapoda</taxon>
        <taxon>Chilopoda</taxon>
        <taxon>Pleurostigmophora</taxon>
        <taxon>Geophilomorpha</taxon>
        <taxon>Linotaeniidae</taxon>
        <taxon>Strigamia</taxon>
    </lineage>
</organism>
<dbReference type="EnsemblMetazoa" id="SMAR001982-RA">
    <property type="protein sequence ID" value="SMAR001982-PA"/>
    <property type="gene ID" value="SMAR001982"/>
</dbReference>
<evidence type="ECO:0000313" key="2">
    <source>
        <dbReference type="EnsemblMetazoa" id="SMAR001982-PA"/>
    </source>
</evidence>
<dbReference type="HOGENOM" id="CLU_944341_0_0_1"/>
<proteinExistence type="predicted"/>
<protein>
    <submittedName>
        <fullName evidence="2">Uncharacterized protein</fullName>
    </submittedName>
</protein>
<reference evidence="3" key="1">
    <citation type="submission" date="2011-05" db="EMBL/GenBank/DDBJ databases">
        <authorList>
            <person name="Richards S.R."/>
            <person name="Qu J."/>
            <person name="Jiang H."/>
            <person name="Jhangiani S.N."/>
            <person name="Agravi P."/>
            <person name="Goodspeed R."/>
            <person name="Gross S."/>
            <person name="Mandapat C."/>
            <person name="Jackson L."/>
            <person name="Mathew T."/>
            <person name="Pu L."/>
            <person name="Thornton R."/>
            <person name="Saada N."/>
            <person name="Wilczek-Boney K.B."/>
            <person name="Lee S."/>
            <person name="Kovar C."/>
            <person name="Wu Y."/>
            <person name="Scherer S.E."/>
            <person name="Worley K.C."/>
            <person name="Muzny D.M."/>
            <person name="Gibbs R."/>
        </authorList>
    </citation>
    <scope>NUCLEOTIDE SEQUENCE</scope>
    <source>
        <strain evidence="3">Brora</strain>
    </source>
</reference>